<dbReference type="OrthoDB" id="4310309at2"/>
<dbReference type="RefSeq" id="WP_086675186.1">
    <property type="nucleotide sequence ID" value="NZ_FNUJ01000011.1"/>
</dbReference>
<accession>A0A1H5RGK9</accession>
<reference evidence="3" key="1">
    <citation type="submission" date="2016-10" db="EMBL/GenBank/DDBJ databases">
        <authorList>
            <person name="Varghese N."/>
            <person name="Submissions S."/>
        </authorList>
    </citation>
    <scope>NUCLEOTIDE SEQUENCE [LARGE SCALE GENOMIC DNA]</scope>
    <source>
        <strain evidence="3">DSM 44654</strain>
    </source>
</reference>
<organism evidence="2 3">
    <name type="scientific">Amycolatopsis pretoriensis</name>
    <dbReference type="NCBI Taxonomy" id="218821"/>
    <lineage>
        <taxon>Bacteria</taxon>
        <taxon>Bacillati</taxon>
        <taxon>Actinomycetota</taxon>
        <taxon>Actinomycetes</taxon>
        <taxon>Pseudonocardiales</taxon>
        <taxon>Pseudonocardiaceae</taxon>
        <taxon>Amycolatopsis</taxon>
    </lineage>
</organism>
<protein>
    <submittedName>
        <fullName evidence="2">Probable extracellular repeat, HAF family</fullName>
    </submittedName>
</protein>
<proteinExistence type="predicted"/>
<evidence type="ECO:0000313" key="3">
    <source>
        <dbReference type="Proteomes" id="UP000198878"/>
    </source>
</evidence>
<dbReference type="EMBL" id="FNUJ01000011">
    <property type="protein sequence ID" value="SEF36687.1"/>
    <property type="molecule type" value="Genomic_DNA"/>
</dbReference>
<keyword evidence="3" id="KW-1185">Reference proteome</keyword>
<dbReference type="AlphaFoldDB" id="A0A1H5RGK9"/>
<keyword evidence="1" id="KW-0732">Signal</keyword>
<dbReference type="Proteomes" id="UP000198878">
    <property type="component" value="Unassembled WGS sequence"/>
</dbReference>
<feature type="signal peptide" evidence="1">
    <location>
        <begin position="1"/>
        <end position="28"/>
    </location>
</feature>
<dbReference type="STRING" id="218821.SAMN05421837_111108"/>
<feature type="chain" id="PRO_5011668376" evidence="1">
    <location>
        <begin position="29"/>
        <end position="379"/>
    </location>
</feature>
<name>A0A1H5RGK9_9PSEU</name>
<evidence type="ECO:0000256" key="1">
    <source>
        <dbReference type="SAM" id="SignalP"/>
    </source>
</evidence>
<gene>
    <name evidence="2" type="ORF">SAMN05421837_111108</name>
</gene>
<evidence type="ECO:0000313" key="2">
    <source>
        <dbReference type="EMBL" id="SEF36687.1"/>
    </source>
</evidence>
<sequence length="379" mass="38147">MLSCLKKPLTVGTLLVAAAVGLPGVAAAAAVAPVDLGTLPGDRFSSVAAINAGGTMVGESYPQDARLRYHPVKWDRQGRISALPTLGGELGSAVAVNDAGVAVGWADDANGDQHAVRWAPDGSVTALPWAGSSDAVVISRTGVVAGGGSDSQGTYVSVRWAPDGSVTRLASLPGGGQAIVTGITGDGALISGNAVDAAGNQHAVRWTATGAITDLSPGNQGNPGATAVAINDFGVIAGTVTEAGWPAPVAWTRDGRQVRLGWPASPASATPRAINRAGVVVGSGYVDFAQYRALRWTAGGVTVLESERRSEAVALNASGTVVGNVESVAARWDADGTETNLGALPGGEHSWATGIAPDGTIIGYSDLDYGWHAVYWPAG</sequence>